<accession>A0ABQ9Z5L5</accession>
<reference evidence="1 2" key="1">
    <citation type="journal article" date="2023" name="Nucleic Acids Res.">
        <title>The hologenome of Daphnia magna reveals possible DNA methylation and microbiome-mediated evolution of the host genome.</title>
        <authorList>
            <person name="Chaturvedi A."/>
            <person name="Li X."/>
            <person name="Dhandapani V."/>
            <person name="Marshall H."/>
            <person name="Kissane S."/>
            <person name="Cuenca-Cambronero M."/>
            <person name="Asole G."/>
            <person name="Calvet F."/>
            <person name="Ruiz-Romero M."/>
            <person name="Marangio P."/>
            <person name="Guigo R."/>
            <person name="Rago D."/>
            <person name="Mirbahai L."/>
            <person name="Eastwood N."/>
            <person name="Colbourne J.K."/>
            <person name="Zhou J."/>
            <person name="Mallon E."/>
            <person name="Orsini L."/>
        </authorList>
    </citation>
    <scope>NUCLEOTIDE SEQUENCE [LARGE SCALE GENOMIC DNA]</scope>
    <source>
        <strain evidence="1">LRV0_1</strain>
    </source>
</reference>
<comment type="caution">
    <text evidence="1">The sequence shown here is derived from an EMBL/GenBank/DDBJ whole genome shotgun (WGS) entry which is preliminary data.</text>
</comment>
<gene>
    <name evidence="1" type="ORF">OUZ56_013345</name>
</gene>
<evidence type="ECO:0000313" key="1">
    <source>
        <dbReference type="EMBL" id="KAK4008193.1"/>
    </source>
</evidence>
<organism evidence="1 2">
    <name type="scientific">Daphnia magna</name>
    <dbReference type="NCBI Taxonomy" id="35525"/>
    <lineage>
        <taxon>Eukaryota</taxon>
        <taxon>Metazoa</taxon>
        <taxon>Ecdysozoa</taxon>
        <taxon>Arthropoda</taxon>
        <taxon>Crustacea</taxon>
        <taxon>Branchiopoda</taxon>
        <taxon>Diplostraca</taxon>
        <taxon>Cladocera</taxon>
        <taxon>Anomopoda</taxon>
        <taxon>Daphniidae</taxon>
        <taxon>Daphnia</taxon>
    </lineage>
</organism>
<name>A0ABQ9Z5L5_9CRUS</name>
<evidence type="ECO:0000313" key="2">
    <source>
        <dbReference type="Proteomes" id="UP001234178"/>
    </source>
</evidence>
<protein>
    <submittedName>
        <fullName evidence="1">Uncharacterized protein</fullName>
    </submittedName>
</protein>
<dbReference type="EMBL" id="JAOYFB010000002">
    <property type="protein sequence ID" value="KAK4008193.1"/>
    <property type="molecule type" value="Genomic_DNA"/>
</dbReference>
<dbReference type="Proteomes" id="UP001234178">
    <property type="component" value="Unassembled WGS sequence"/>
</dbReference>
<sequence length="89" mass="10100">MEKERIELSLPFFKVRVIFTLSDCCLALHLDHQTRAAGNGGDPTTLVKQTVSNRYTVVPQRMCLYIFPWILVCTGKSLASTFRRGEPLL</sequence>
<keyword evidence="2" id="KW-1185">Reference proteome</keyword>
<proteinExistence type="predicted"/>